<organism evidence="1 2">
    <name type="scientific">Cinchona calisaya</name>
    <dbReference type="NCBI Taxonomy" id="153742"/>
    <lineage>
        <taxon>Eukaryota</taxon>
        <taxon>Viridiplantae</taxon>
        <taxon>Streptophyta</taxon>
        <taxon>Embryophyta</taxon>
        <taxon>Tracheophyta</taxon>
        <taxon>Spermatophyta</taxon>
        <taxon>Magnoliopsida</taxon>
        <taxon>eudicotyledons</taxon>
        <taxon>Gunneridae</taxon>
        <taxon>Pentapetalae</taxon>
        <taxon>asterids</taxon>
        <taxon>lamiids</taxon>
        <taxon>Gentianales</taxon>
        <taxon>Rubiaceae</taxon>
        <taxon>Cinchonoideae</taxon>
        <taxon>Cinchoneae</taxon>
        <taxon>Cinchona</taxon>
    </lineage>
</organism>
<dbReference type="AlphaFoldDB" id="A0ABD3A8U7"/>
<name>A0ABD3A8U7_9GENT</name>
<proteinExistence type="predicted"/>
<dbReference type="InterPro" id="IPR046341">
    <property type="entry name" value="SET_dom_sf"/>
</dbReference>
<dbReference type="CDD" id="cd10527">
    <property type="entry name" value="SET_LSMT"/>
    <property type="match status" value="1"/>
</dbReference>
<dbReference type="Gene3D" id="3.90.1410.10">
    <property type="entry name" value="set domain protein methyltransferase, domain 1"/>
    <property type="match status" value="1"/>
</dbReference>
<accession>A0ABD3A8U7</accession>
<dbReference type="PANTHER" id="PTHR13271">
    <property type="entry name" value="UNCHARACTERIZED PUTATIVE METHYLTRANSFERASE"/>
    <property type="match status" value="1"/>
</dbReference>
<evidence type="ECO:0000313" key="1">
    <source>
        <dbReference type="EMBL" id="KAL3528129.1"/>
    </source>
</evidence>
<dbReference type="EMBL" id="JBJUIK010000005">
    <property type="protein sequence ID" value="KAL3528129.1"/>
    <property type="molecule type" value="Genomic_DNA"/>
</dbReference>
<sequence length="233" mass="26268">MASIHSLHNRKMRAFKRWMKSQGIDYSNALDLVIQSNSFSSFSVSIRALCDLREGDIVARIPKESCLTIKTSRARHVIEAAGLDGFLGLAVAVMSERSLGPVSRWFNYLQLMPSSEPIPLLWSDHEIDSLLAGTELHKIIKDDKNLIYEDWRECIQPLLDTAPLELDPKYFGIGEYFAARSLIASRSFQIDDYYGSGMVPLADLTYMHFCSVEIVALYNSIVKFVDCSSRSST</sequence>
<dbReference type="SUPFAM" id="SSF82199">
    <property type="entry name" value="SET domain"/>
    <property type="match status" value="1"/>
</dbReference>
<dbReference type="Proteomes" id="UP001630127">
    <property type="component" value="Unassembled WGS sequence"/>
</dbReference>
<evidence type="ECO:0000313" key="2">
    <source>
        <dbReference type="Proteomes" id="UP001630127"/>
    </source>
</evidence>
<evidence type="ECO:0008006" key="3">
    <source>
        <dbReference type="Google" id="ProtNLM"/>
    </source>
</evidence>
<dbReference type="PANTHER" id="PTHR13271:SF34">
    <property type="entry name" value="N-LYSINE METHYLTRANSFERASE SETD6"/>
    <property type="match status" value="1"/>
</dbReference>
<comment type="caution">
    <text evidence="1">The sequence shown here is derived from an EMBL/GenBank/DDBJ whole genome shotgun (WGS) entry which is preliminary data.</text>
</comment>
<keyword evidence="2" id="KW-1185">Reference proteome</keyword>
<dbReference type="InterPro" id="IPR050600">
    <property type="entry name" value="SETD3_SETD6_MTase"/>
</dbReference>
<reference evidence="1 2" key="1">
    <citation type="submission" date="2024-11" db="EMBL/GenBank/DDBJ databases">
        <title>A near-complete genome assembly of Cinchona calisaya.</title>
        <authorList>
            <person name="Lian D.C."/>
            <person name="Zhao X.W."/>
            <person name="Wei L."/>
        </authorList>
    </citation>
    <scope>NUCLEOTIDE SEQUENCE [LARGE SCALE GENOMIC DNA]</scope>
    <source>
        <tissue evidence="1">Nenye</tissue>
    </source>
</reference>
<protein>
    <recommendedName>
        <fullName evidence="3">SET domain-containing protein</fullName>
    </recommendedName>
</protein>
<gene>
    <name evidence="1" type="ORF">ACH5RR_012785</name>
</gene>